<comment type="caution">
    <text evidence="2">The sequence shown here is derived from an EMBL/GenBank/DDBJ whole genome shotgun (WGS) entry which is preliminary data.</text>
</comment>
<dbReference type="Proteomes" id="UP000534294">
    <property type="component" value="Unassembled WGS sequence"/>
</dbReference>
<keyword evidence="1" id="KW-0472">Membrane</keyword>
<sequence length="184" mass="19974">MILAPPFLQMPLVPIICPHCEKSVEVHVTDVARSRSCPSCGQALMLQVAERATGVKRKALLVGELAPNLASQDAFTQRQFEGEAFDRMRADPEVARASRRLSLGIAAVMSLILLVTVCSVFTHWGARAQAATAATPAEPAIEVKAAVQKPQHLPPMLSRPLDFEKIVKERKSELARHTDSSSGE</sequence>
<keyword evidence="1" id="KW-0812">Transmembrane</keyword>
<reference evidence="2 3" key="1">
    <citation type="submission" date="2020-08" db="EMBL/GenBank/DDBJ databases">
        <title>Genomic Encyclopedia of Type Strains, Phase IV (KMG-IV): sequencing the most valuable type-strain genomes for metagenomic binning, comparative biology and taxonomic classification.</title>
        <authorList>
            <person name="Goeker M."/>
        </authorList>
    </citation>
    <scope>NUCLEOTIDE SEQUENCE [LARGE SCALE GENOMIC DNA]</scope>
    <source>
        <strain evidence="2 3">DSM 12251</strain>
    </source>
</reference>
<gene>
    <name evidence="2" type="ORF">HNQ64_003122</name>
</gene>
<accession>A0A7W7YMP0</accession>
<evidence type="ECO:0000256" key="1">
    <source>
        <dbReference type="SAM" id="Phobius"/>
    </source>
</evidence>
<feature type="transmembrane region" description="Helical" evidence="1">
    <location>
        <begin position="103"/>
        <end position="126"/>
    </location>
</feature>
<dbReference type="RefSeq" id="WP_184210047.1">
    <property type="nucleotide sequence ID" value="NZ_JACHIF010000006.1"/>
</dbReference>
<keyword evidence="3" id="KW-1185">Reference proteome</keyword>
<dbReference type="AlphaFoldDB" id="A0A7W7YMP0"/>
<evidence type="ECO:0000313" key="3">
    <source>
        <dbReference type="Proteomes" id="UP000534294"/>
    </source>
</evidence>
<protein>
    <submittedName>
        <fullName evidence="2">Uncharacterized protein</fullName>
    </submittedName>
</protein>
<organism evidence="2 3">
    <name type="scientific">Prosthecobacter dejongeii</name>
    <dbReference type="NCBI Taxonomy" id="48465"/>
    <lineage>
        <taxon>Bacteria</taxon>
        <taxon>Pseudomonadati</taxon>
        <taxon>Verrucomicrobiota</taxon>
        <taxon>Verrucomicrobiia</taxon>
        <taxon>Verrucomicrobiales</taxon>
        <taxon>Verrucomicrobiaceae</taxon>
        <taxon>Prosthecobacter</taxon>
    </lineage>
</organism>
<proteinExistence type="predicted"/>
<evidence type="ECO:0000313" key="2">
    <source>
        <dbReference type="EMBL" id="MBB5038857.1"/>
    </source>
</evidence>
<dbReference type="EMBL" id="JACHIF010000006">
    <property type="protein sequence ID" value="MBB5038857.1"/>
    <property type="molecule type" value="Genomic_DNA"/>
</dbReference>
<name>A0A7W7YMP0_9BACT</name>
<keyword evidence="1" id="KW-1133">Transmembrane helix</keyword>